<dbReference type="InterPro" id="IPR005162">
    <property type="entry name" value="Retrotrans_gag_dom"/>
</dbReference>
<accession>A0AAP0MNV8</accession>
<gene>
    <name evidence="4" type="ORF">WN944_007623</name>
</gene>
<dbReference type="InterPro" id="IPR032567">
    <property type="entry name" value="RTL1-rel"/>
</dbReference>
<evidence type="ECO:0000259" key="3">
    <source>
        <dbReference type="Pfam" id="PF03732"/>
    </source>
</evidence>
<keyword evidence="2" id="KW-0472">Membrane</keyword>
<reference evidence="4 5" key="1">
    <citation type="submission" date="2024-05" db="EMBL/GenBank/DDBJ databases">
        <title>Haplotype-resolved chromosome-level genome assembly of Huyou (Citrus changshanensis).</title>
        <authorList>
            <person name="Miao C."/>
            <person name="Chen W."/>
            <person name="Wu Y."/>
            <person name="Wang L."/>
            <person name="Zhao S."/>
            <person name="Grierson D."/>
            <person name="Xu C."/>
            <person name="Chen K."/>
        </authorList>
    </citation>
    <scope>NUCLEOTIDE SEQUENCE [LARGE SCALE GENOMIC DNA]</scope>
    <source>
        <strain evidence="4">01-14</strain>
        <tissue evidence="4">Leaf</tissue>
    </source>
</reference>
<dbReference type="Pfam" id="PF13975">
    <property type="entry name" value="gag-asp_proteas"/>
    <property type="match status" value="1"/>
</dbReference>
<feature type="region of interest" description="Disordered" evidence="1">
    <location>
        <begin position="116"/>
        <end position="154"/>
    </location>
</feature>
<keyword evidence="2" id="KW-0812">Transmembrane</keyword>
<feature type="compositionally biased region" description="Polar residues" evidence="1">
    <location>
        <begin position="136"/>
        <end position="145"/>
    </location>
</feature>
<name>A0AAP0MNV8_9ROSI</name>
<protein>
    <recommendedName>
        <fullName evidence="3">Retrotransposon gag domain-containing protein</fullName>
    </recommendedName>
</protein>
<feature type="transmembrane region" description="Helical" evidence="2">
    <location>
        <begin position="483"/>
        <end position="505"/>
    </location>
</feature>
<dbReference type="AlphaFoldDB" id="A0AAP0MNV8"/>
<organism evidence="4 5">
    <name type="scientific">Citrus x changshan-huyou</name>
    <dbReference type="NCBI Taxonomy" id="2935761"/>
    <lineage>
        <taxon>Eukaryota</taxon>
        <taxon>Viridiplantae</taxon>
        <taxon>Streptophyta</taxon>
        <taxon>Embryophyta</taxon>
        <taxon>Tracheophyta</taxon>
        <taxon>Spermatophyta</taxon>
        <taxon>Magnoliopsida</taxon>
        <taxon>eudicotyledons</taxon>
        <taxon>Gunneridae</taxon>
        <taxon>Pentapetalae</taxon>
        <taxon>rosids</taxon>
        <taxon>malvids</taxon>
        <taxon>Sapindales</taxon>
        <taxon>Rutaceae</taxon>
        <taxon>Aurantioideae</taxon>
        <taxon>Citrus</taxon>
    </lineage>
</organism>
<keyword evidence="2" id="KW-1133">Transmembrane helix</keyword>
<dbReference type="InterPro" id="IPR021109">
    <property type="entry name" value="Peptidase_aspartic_dom_sf"/>
</dbReference>
<keyword evidence="5" id="KW-1185">Reference proteome</keyword>
<proteinExistence type="predicted"/>
<evidence type="ECO:0000313" key="4">
    <source>
        <dbReference type="EMBL" id="KAK9215618.1"/>
    </source>
</evidence>
<evidence type="ECO:0000256" key="1">
    <source>
        <dbReference type="SAM" id="MobiDB-lite"/>
    </source>
</evidence>
<dbReference type="SUPFAM" id="SSF50630">
    <property type="entry name" value="Acid proteases"/>
    <property type="match status" value="1"/>
</dbReference>
<evidence type="ECO:0000313" key="5">
    <source>
        <dbReference type="Proteomes" id="UP001428341"/>
    </source>
</evidence>
<comment type="caution">
    <text evidence="4">The sequence shown here is derived from an EMBL/GenBank/DDBJ whole genome shotgun (WGS) entry which is preliminary data.</text>
</comment>
<sequence length="671" mass="73435">MLKRELKGQRPAIETWDVLKRELKGQFSPGNASWFARESLKKLKHTGSVRDYVKEFSSLMLDIKNMADEDKLFNFISGLQPWAQTELRRQAARDLPAAIAAADGLVDFRFVNASSESKKSKKGKKGQSSRDAGKKNNGQSKTKQGNPEGKKSSGCFICDGPHRARECPKREKLNALVKETEGESSKVSEAEAAAARMNPLQLLNNTEVEVEEELACILRGEFYQGGLMCAKVKLNGVEMRAMIDTGATVNLVEANLVPRLGLQVARANLAVALTSHHQVVPNGVAVANLSVGTWVRDTSFVVMALSRYDVILGMEFLYNAEVHVHPHLSCIWIGGMEEPCMVECEYLNASRLEPSLLTTNGGLVGGNSEMMSLVEERVQVAEGLDEITTMSRGFVAGESLGPQLNKLPDINMDQDEGESEAKSLTEDSDYWKTHHSENVGDILSGTSYNEYLLNKGNYGCFKKEAWGFKHFKSASGVPVITSWWAIWFMMVLLGAAALFSVFGCACGSREHHVLSEDLRDSRLARSGTCVAVNSMGVSAFLGHKTTSAGVCCRIRGVHKQGLGQAQRFGDSQEGTIGSENGWWVYHWHGVITGVKNDSTRAEHPGDQGMTQRMSGEPNIGMRVCAREGSIGFVMAMCGGGYGERDFPVDEDVALFRRGRFVTTVSHGGQLS</sequence>
<feature type="region of interest" description="Disordered" evidence="1">
    <location>
        <begin position="406"/>
        <end position="427"/>
    </location>
</feature>
<dbReference type="CDD" id="cd00303">
    <property type="entry name" value="retropepsin_like"/>
    <property type="match status" value="1"/>
</dbReference>
<feature type="domain" description="Retrotransposon gag" evidence="3">
    <location>
        <begin position="9"/>
        <end position="81"/>
    </location>
</feature>
<evidence type="ECO:0000256" key="2">
    <source>
        <dbReference type="SAM" id="Phobius"/>
    </source>
</evidence>
<dbReference type="Pfam" id="PF03732">
    <property type="entry name" value="Retrotrans_gag"/>
    <property type="match status" value="1"/>
</dbReference>
<dbReference type="EMBL" id="JBCGBO010000003">
    <property type="protein sequence ID" value="KAK9215618.1"/>
    <property type="molecule type" value="Genomic_DNA"/>
</dbReference>
<dbReference type="Proteomes" id="UP001428341">
    <property type="component" value="Unassembled WGS sequence"/>
</dbReference>
<dbReference type="PANTHER" id="PTHR15503:SF45">
    <property type="entry name" value="RNA-DIRECTED DNA POLYMERASE HOMOLOG"/>
    <property type="match status" value="1"/>
</dbReference>
<dbReference type="Gene3D" id="2.40.70.10">
    <property type="entry name" value="Acid Proteases"/>
    <property type="match status" value="1"/>
</dbReference>
<dbReference type="PANTHER" id="PTHR15503">
    <property type="entry name" value="LDOC1 RELATED"/>
    <property type="match status" value="1"/>
</dbReference>